<organism evidence="2 3">
    <name type="scientific">Portunus trituberculatus</name>
    <name type="common">Swimming crab</name>
    <name type="synonym">Neptunus trituberculatus</name>
    <dbReference type="NCBI Taxonomy" id="210409"/>
    <lineage>
        <taxon>Eukaryota</taxon>
        <taxon>Metazoa</taxon>
        <taxon>Ecdysozoa</taxon>
        <taxon>Arthropoda</taxon>
        <taxon>Crustacea</taxon>
        <taxon>Multicrustacea</taxon>
        <taxon>Malacostraca</taxon>
        <taxon>Eumalacostraca</taxon>
        <taxon>Eucarida</taxon>
        <taxon>Decapoda</taxon>
        <taxon>Pleocyemata</taxon>
        <taxon>Brachyura</taxon>
        <taxon>Eubrachyura</taxon>
        <taxon>Portunoidea</taxon>
        <taxon>Portunidae</taxon>
        <taxon>Portuninae</taxon>
        <taxon>Portunus</taxon>
    </lineage>
</organism>
<keyword evidence="3" id="KW-1185">Reference proteome</keyword>
<name>A0A5B7I6X1_PORTR</name>
<reference evidence="2 3" key="1">
    <citation type="submission" date="2019-05" db="EMBL/GenBank/DDBJ databases">
        <title>Another draft genome of Portunus trituberculatus and its Hox gene families provides insights of decapod evolution.</title>
        <authorList>
            <person name="Jeong J.-H."/>
            <person name="Song I."/>
            <person name="Kim S."/>
            <person name="Choi T."/>
            <person name="Kim D."/>
            <person name="Ryu S."/>
            <person name="Kim W."/>
        </authorList>
    </citation>
    <scope>NUCLEOTIDE SEQUENCE [LARGE SCALE GENOMIC DNA]</scope>
    <source>
        <tissue evidence="2">Muscle</tissue>
    </source>
</reference>
<sequence>MQRHQIHSFLTSIVPPYTGRGGGQRGGGSVDGGGVEGFRGGGVVLPGCTDPRAPKGRRQHSLLPRHAPHK</sequence>
<gene>
    <name evidence="2" type="ORF">E2C01_072097</name>
</gene>
<evidence type="ECO:0000256" key="1">
    <source>
        <dbReference type="SAM" id="MobiDB-lite"/>
    </source>
</evidence>
<evidence type="ECO:0000313" key="2">
    <source>
        <dbReference type="EMBL" id="MPC77639.1"/>
    </source>
</evidence>
<comment type="caution">
    <text evidence="2">The sequence shown here is derived from an EMBL/GenBank/DDBJ whole genome shotgun (WGS) entry which is preliminary data.</text>
</comment>
<feature type="region of interest" description="Disordered" evidence="1">
    <location>
        <begin position="1"/>
        <end position="70"/>
    </location>
</feature>
<evidence type="ECO:0000313" key="3">
    <source>
        <dbReference type="Proteomes" id="UP000324222"/>
    </source>
</evidence>
<accession>A0A5B7I6X1</accession>
<feature type="compositionally biased region" description="Gly residues" evidence="1">
    <location>
        <begin position="19"/>
        <end position="44"/>
    </location>
</feature>
<dbReference type="EMBL" id="VSRR010046328">
    <property type="protein sequence ID" value="MPC77639.1"/>
    <property type="molecule type" value="Genomic_DNA"/>
</dbReference>
<dbReference type="AlphaFoldDB" id="A0A5B7I6X1"/>
<proteinExistence type="predicted"/>
<protein>
    <submittedName>
        <fullName evidence="2">Uncharacterized protein</fullName>
    </submittedName>
</protein>
<dbReference type="Proteomes" id="UP000324222">
    <property type="component" value="Unassembled WGS sequence"/>
</dbReference>